<evidence type="ECO:0000256" key="4">
    <source>
        <dbReference type="ARBA" id="ARBA00023136"/>
    </source>
</evidence>
<accession>A0A9P1IW18</accession>
<feature type="domain" description="SSD" evidence="8">
    <location>
        <begin position="169"/>
        <end position="330"/>
    </location>
</feature>
<evidence type="ECO:0000313" key="9">
    <source>
        <dbReference type="EMBL" id="CAI5452267.1"/>
    </source>
</evidence>
<dbReference type="PANTHER" id="PTHR45951:SF3">
    <property type="entry name" value="PROTEIN DISPATCHED"/>
    <property type="match status" value="1"/>
</dbReference>
<dbReference type="InterPro" id="IPR004869">
    <property type="entry name" value="MMPL_dom"/>
</dbReference>
<dbReference type="PANTHER" id="PTHR45951">
    <property type="entry name" value="PROTEIN DISPATCHED-RELATED"/>
    <property type="match status" value="1"/>
</dbReference>
<dbReference type="OrthoDB" id="5852218at2759"/>
<feature type="transmembrane region" description="Helical" evidence="7">
    <location>
        <begin position="182"/>
        <end position="202"/>
    </location>
</feature>
<evidence type="ECO:0000256" key="6">
    <source>
        <dbReference type="ARBA" id="ARBA00038046"/>
    </source>
</evidence>
<dbReference type="Pfam" id="PF03176">
    <property type="entry name" value="MMPL"/>
    <property type="match status" value="1"/>
</dbReference>
<gene>
    <name evidence="9" type="ORF">CAMP_LOCUS14904</name>
</gene>
<keyword evidence="3 7" id="KW-1133">Transmembrane helix</keyword>
<dbReference type="AlphaFoldDB" id="A0A9P1IW18"/>
<feature type="transmembrane region" description="Helical" evidence="7">
    <location>
        <begin position="651"/>
        <end position="670"/>
    </location>
</feature>
<dbReference type="Gene3D" id="1.20.1640.10">
    <property type="entry name" value="Multidrug efflux transporter AcrB transmembrane domain"/>
    <property type="match status" value="2"/>
</dbReference>
<feature type="transmembrane region" description="Helical" evidence="7">
    <location>
        <begin position="691"/>
        <end position="711"/>
    </location>
</feature>
<evidence type="ECO:0000259" key="8">
    <source>
        <dbReference type="PROSITE" id="PS50156"/>
    </source>
</evidence>
<evidence type="ECO:0000256" key="1">
    <source>
        <dbReference type="ARBA" id="ARBA00004141"/>
    </source>
</evidence>
<feature type="transmembrane region" description="Helical" evidence="7">
    <location>
        <begin position="277"/>
        <end position="301"/>
    </location>
</feature>
<keyword evidence="4 7" id="KW-0472">Membrane</keyword>
<feature type="transmembrane region" description="Helical" evidence="7">
    <location>
        <begin position="723"/>
        <end position="745"/>
    </location>
</feature>
<proteinExistence type="inferred from homology"/>
<dbReference type="Proteomes" id="UP001152747">
    <property type="component" value="Unassembled WGS sequence"/>
</dbReference>
<keyword evidence="5" id="KW-0325">Glycoprotein</keyword>
<dbReference type="GO" id="GO:0007224">
    <property type="term" value="P:smoothened signaling pathway"/>
    <property type="evidence" value="ECO:0007669"/>
    <property type="project" value="TreeGrafter"/>
</dbReference>
<dbReference type="GO" id="GO:0016020">
    <property type="term" value="C:membrane"/>
    <property type="evidence" value="ECO:0007669"/>
    <property type="project" value="UniProtKB-SubCell"/>
</dbReference>
<protein>
    <recommendedName>
        <fullName evidence="8">SSD domain-containing protein</fullName>
    </recommendedName>
</protein>
<sequence length="755" mass="86317">MFDTKTLKHLCYIDGLIDDHIFESNYTDPSIKLFKHSLNLPLYTTCPNMTTLNSCESLNEHDINEFRNLIDKCQIDPSLVACQAYSINQVINWILPIDRNETIISIVLKVSMYKGEHLEFYQRLIGKINVFLREIEGVELVGVNFNMKNEEFGKIICQDTFIGLLSAILVVSCFLLYSRSLIFTLVIISTVSLSAGIAFFIYTTVFNIEFFPFINLLVIVILVSIGADDAFLLLAYYRREIEKTSKIEYRIGDIYMPIYYEHDLLSQSLRISLHHSLVSMFITSFTTAITFLTNLSSHVIVLKCFGIYAFLTIITNYILVSLILPSTIILLKRPRAPTNIKPQVLAFTKFTDKFKYPIFAISVLLSTACAIFIFKNLEVPKTNPTKVLISSNIHEFFDDNIHKFNFQWKRSARIMKNFWFGVSHDSEFVLFPSFQKRRWKIRNNFNITVDDLMYYKNIAILESSRYHFLNFTYIPWSDKVLRLNETCLDDHFITSECILQTSVKYSNYLNQFPNDFSVTPGDGPYINEDFKISGYFISIPTNEKLRVDADAISRIFEEIEGTCDFLRLNHTNVLCTSSPEVTRFYDIIYQLKTSTYTSVGFSIIICLFVIIICTRQFYLSIICSFVILSIILWTVAVLILLGWNLSVVESTILIIIIGLSFDYTLHYAVAIQDSKLNSDIQTKIISAHTTAGIACVFGAVTLCLAGFPLFFSGTASFFQIGQMLVVLGGISLIGSSIVFPAVYMCSYKSKNVTKL</sequence>
<comment type="subcellular location">
    <subcellularLocation>
        <location evidence="1">Membrane</location>
        <topology evidence="1">Multi-pass membrane protein</topology>
    </subcellularLocation>
</comment>
<feature type="transmembrane region" description="Helical" evidence="7">
    <location>
        <begin position="621"/>
        <end position="645"/>
    </location>
</feature>
<comment type="similarity">
    <text evidence="6">Belongs to the dispatched family.</text>
</comment>
<dbReference type="GO" id="GO:0022857">
    <property type="term" value="F:transmembrane transporter activity"/>
    <property type="evidence" value="ECO:0007669"/>
    <property type="project" value="TreeGrafter"/>
</dbReference>
<evidence type="ECO:0000256" key="5">
    <source>
        <dbReference type="ARBA" id="ARBA00023180"/>
    </source>
</evidence>
<dbReference type="EMBL" id="CANHGI010000005">
    <property type="protein sequence ID" value="CAI5452267.1"/>
    <property type="molecule type" value="Genomic_DNA"/>
</dbReference>
<feature type="transmembrane region" description="Helical" evidence="7">
    <location>
        <begin position="214"/>
        <end position="237"/>
    </location>
</feature>
<evidence type="ECO:0000256" key="2">
    <source>
        <dbReference type="ARBA" id="ARBA00022692"/>
    </source>
</evidence>
<reference evidence="9" key="1">
    <citation type="submission" date="2022-11" db="EMBL/GenBank/DDBJ databases">
        <authorList>
            <person name="Kikuchi T."/>
        </authorList>
    </citation>
    <scope>NUCLEOTIDE SEQUENCE</scope>
    <source>
        <strain evidence="9">PS1010</strain>
    </source>
</reference>
<name>A0A9P1IW18_9PELO</name>
<dbReference type="PROSITE" id="PS50156">
    <property type="entry name" value="SSD"/>
    <property type="match status" value="1"/>
</dbReference>
<evidence type="ECO:0000256" key="3">
    <source>
        <dbReference type="ARBA" id="ARBA00022989"/>
    </source>
</evidence>
<feature type="transmembrane region" description="Helical" evidence="7">
    <location>
        <begin position="307"/>
        <end position="331"/>
    </location>
</feature>
<dbReference type="InterPro" id="IPR052081">
    <property type="entry name" value="Dispatched_Hh_regulator"/>
</dbReference>
<organism evidence="9 10">
    <name type="scientific">Caenorhabditis angaria</name>
    <dbReference type="NCBI Taxonomy" id="860376"/>
    <lineage>
        <taxon>Eukaryota</taxon>
        <taxon>Metazoa</taxon>
        <taxon>Ecdysozoa</taxon>
        <taxon>Nematoda</taxon>
        <taxon>Chromadorea</taxon>
        <taxon>Rhabditida</taxon>
        <taxon>Rhabditina</taxon>
        <taxon>Rhabditomorpha</taxon>
        <taxon>Rhabditoidea</taxon>
        <taxon>Rhabditidae</taxon>
        <taxon>Peloderinae</taxon>
        <taxon>Caenorhabditis</taxon>
    </lineage>
</organism>
<evidence type="ECO:0000313" key="10">
    <source>
        <dbReference type="Proteomes" id="UP001152747"/>
    </source>
</evidence>
<keyword evidence="2 7" id="KW-0812">Transmembrane</keyword>
<dbReference type="InterPro" id="IPR000731">
    <property type="entry name" value="SSD"/>
</dbReference>
<evidence type="ECO:0000256" key="7">
    <source>
        <dbReference type="SAM" id="Phobius"/>
    </source>
</evidence>
<keyword evidence="10" id="KW-1185">Reference proteome</keyword>
<dbReference type="SUPFAM" id="SSF82866">
    <property type="entry name" value="Multidrug efflux transporter AcrB transmembrane domain"/>
    <property type="match status" value="2"/>
</dbReference>
<feature type="transmembrane region" description="Helical" evidence="7">
    <location>
        <begin position="596"/>
        <end position="614"/>
    </location>
</feature>
<feature type="transmembrane region" description="Helical" evidence="7">
    <location>
        <begin position="160"/>
        <end position="177"/>
    </location>
</feature>
<comment type="caution">
    <text evidence="9">The sequence shown here is derived from an EMBL/GenBank/DDBJ whole genome shotgun (WGS) entry which is preliminary data.</text>
</comment>
<feature type="transmembrane region" description="Helical" evidence="7">
    <location>
        <begin position="356"/>
        <end position="374"/>
    </location>
</feature>